<name>A0A544T6H0_9BACI</name>
<keyword evidence="1" id="KW-0812">Transmembrane</keyword>
<keyword evidence="3" id="KW-1185">Reference proteome</keyword>
<dbReference type="Proteomes" id="UP000317316">
    <property type="component" value="Unassembled WGS sequence"/>
</dbReference>
<evidence type="ECO:0000313" key="2">
    <source>
        <dbReference type="EMBL" id="TQR13047.1"/>
    </source>
</evidence>
<keyword evidence="1" id="KW-0472">Membrane</keyword>
<organism evidence="2 3">
    <name type="scientific">Psychrobacillus lasiicapitis</name>
    <dbReference type="NCBI Taxonomy" id="1636719"/>
    <lineage>
        <taxon>Bacteria</taxon>
        <taxon>Bacillati</taxon>
        <taxon>Bacillota</taxon>
        <taxon>Bacilli</taxon>
        <taxon>Bacillales</taxon>
        <taxon>Bacillaceae</taxon>
        <taxon>Psychrobacillus</taxon>
    </lineage>
</organism>
<accession>A0A544T6H0</accession>
<comment type="caution">
    <text evidence="2">The sequence shown here is derived from an EMBL/GenBank/DDBJ whole genome shotgun (WGS) entry which is preliminary data.</text>
</comment>
<gene>
    <name evidence="2" type="ORF">FG382_10960</name>
</gene>
<evidence type="ECO:0000313" key="3">
    <source>
        <dbReference type="Proteomes" id="UP000317316"/>
    </source>
</evidence>
<evidence type="ECO:0000256" key="1">
    <source>
        <dbReference type="SAM" id="Phobius"/>
    </source>
</evidence>
<dbReference type="AlphaFoldDB" id="A0A544T6H0"/>
<sequence>MTAIIVIVGIYLLQIIAVVAFILLGYFIYDKRFRRNHGTKVAEGFERTEEVNLDPVTGEKTRVYYNPTTGERFYKKE</sequence>
<keyword evidence="1" id="KW-1133">Transmembrane helix</keyword>
<dbReference type="OrthoDB" id="2377160at2"/>
<reference evidence="2 3" key="1">
    <citation type="submission" date="2019-05" db="EMBL/GenBank/DDBJ databases">
        <title>Psychrobacillus vulpis sp. nov., a new species isolated from feces of a red fox that inhabits in The Tablas de Daimiel Natural Park, Albacete, Spain.</title>
        <authorList>
            <person name="Rodriguez M."/>
            <person name="Reina J.C."/>
            <person name="Bejar V."/>
            <person name="Llamas I."/>
        </authorList>
    </citation>
    <scope>NUCLEOTIDE SEQUENCE [LARGE SCALE GENOMIC DNA]</scope>
    <source>
        <strain evidence="2 3">NEAU-3TGS17</strain>
    </source>
</reference>
<feature type="transmembrane region" description="Helical" evidence="1">
    <location>
        <begin position="6"/>
        <end position="29"/>
    </location>
</feature>
<dbReference type="RefSeq" id="WP_142538930.1">
    <property type="nucleotide sequence ID" value="NZ_BMIE01000004.1"/>
</dbReference>
<evidence type="ECO:0008006" key="4">
    <source>
        <dbReference type="Google" id="ProtNLM"/>
    </source>
</evidence>
<protein>
    <recommendedName>
        <fullName evidence="4">HD family phosphohydrolase</fullName>
    </recommendedName>
</protein>
<dbReference type="EMBL" id="VDGH01000006">
    <property type="protein sequence ID" value="TQR13047.1"/>
    <property type="molecule type" value="Genomic_DNA"/>
</dbReference>
<proteinExistence type="predicted"/>